<accession>A0ABW5Y672</accession>
<dbReference type="EMBL" id="JBHUOR010000138">
    <property type="protein sequence ID" value="MFD2870347.1"/>
    <property type="molecule type" value="Genomic_DNA"/>
</dbReference>
<dbReference type="CDD" id="cd00093">
    <property type="entry name" value="HTH_XRE"/>
    <property type="match status" value="1"/>
</dbReference>
<dbReference type="InterPro" id="IPR010982">
    <property type="entry name" value="Lambda_DNA-bd_dom_sf"/>
</dbReference>
<protein>
    <submittedName>
        <fullName evidence="2">Helix-turn-helix domain-containing protein</fullName>
    </submittedName>
</protein>
<evidence type="ECO:0000313" key="2">
    <source>
        <dbReference type="EMBL" id="MFD2870347.1"/>
    </source>
</evidence>
<keyword evidence="3" id="KW-1185">Reference proteome</keyword>
<evidence type="ECO:0000259" key="1">
    <source>
        <dbReference type="PROSITE" id="PS50943"/>
    </source>
</evidence>
<reference evidence="3" key="1">
    <citation type="journal article" date="2019" name="Int. J. Syst. Evol. Microbiol.">
        <title>The Global Catalogue of Microorganisms (GCM) 10K type strain sequencing project: providing services to taxonomists for standard genome sequencing and annotation.</title>
        <authorList>
            <consortium name="The Broad Institute Genomics Platform"/>
            <consortium name="The Broad Institute Genome Sequencing Center for Infectious Disease"/>
            <person name="Wu L."/>
            <person name="Ma J."/>
        </authorList>
    </citation>
    <scope>NUCLEOTIDE SEQUENCE [LARGE SCALE GENOMIC DNA]</scope>
    <source>
        <strain evidence="3">KCTC 33522</strain>
    </source>
</reference>
<dbReference type="RefSeq" id="WP_380148981.1">
    <property type="nucleotide sequence ID" value="NZ_JBHUOR010000138.1"/>
</dbReference>
<evidence type="ECO:0000313" key="3">
    <source>
        <dbReference type="Proteomes" id="UP001597568"/>
    </source>
</evidence>
<organism evidence="2 3">
    <name type="scientific">Kurthia populi</name>
    <dbReference type="NCBI Taxonomy" id="1562132"/>
    <lineage>
        <taxon>Bacteria</taxon>
        <taxon>Bacillati</taxon>
        <taxon>Bacillota</taxon>
        <taxon>Bacilli</taxon>
        <taxon>Bacillales</taxon>
        <taxon>Caryophanaceae</taxon>
        <taxon>Kurthia</taxon>
    </lineage>
</organism>
<comment type="caution">
    <text evidence="2">The sequence shown here is derived from an EMBL/GenBank/DDBJ whole genome shotgun (WGS) entry which is preliminary data.</text>
</comment>
<dbReference type="SUPFAM" id="SSF47413">
    <property type="entry name" value="lambda repressor-like DNA-binding domains"/>
    <property type="match status" value="1"/>
</dbReference>
<name>A0ABW5Y672_9BACL</name>
<feature type="domain" description="HTH cro/C1-type" evidence="1">
    <location>
        <begin position="9"/>
        <end position="64"/>
    </location>
</feature>
<dbReference type="PROSITE" id="PS50943">
    <property type="entry name" value="HTH_CROC1"/>
    <property type="match status" value="1"/>
</dbReference>
<dbReference type="InterPro" id="IPR001387">
    <property type="entry name" value="Cro/C1-type_HTH"/>
</dbReference>
<proteinExistence type="predicted"/>
<dbReference type="Proteomes" id="UP001597568">
    <property type="component" value="Unassembled WGS sequence"/>
</dbReference>
<dbReference type="Gene3D" id="1.10.260.40">
    <property type="entry name" value="lambda repressor-like DNA-binding domains"/>
    <property type="match status" value="1"/>
</dbReference>
<sequence>MLELNLKSIKKQRIEQKKTLQDLADALDYKSASTYMKHEKGDHAFKANQLPMLAFVLNCSIMDFFSEKDC</sequence>
<gene>
    <name evidence="2" type="ORF">ACFSY7_17785</name>
</gene>